<feature type="non-terminal residue" evidence="5">
    <location>
        <position position="932"/>
    </location>
</feature>
<dbReference type="Gene3D" id="3.40.50.1820">
    <property type="entry name" value="alpha/beta hydrolase"/>
    <property type="match status" value="1"/>
</dbReference>
<dbReference type="PANTHER" id="PTHR10039">
    <property type="entry name" value="AMELOGENIN"/>
    <property type="match status" value="1"/>
</dbReference>
<keyword evidence="1" id="KW-0677">Repeat</keyword>
<dbReference type="InterPro" id="IPR027417">
    <property type="entry name" value="P-loop_NTPase"/>
</dbReference>
<evidence type="ECO:0000313" key="5">
    <source>
        <dbReference type="EMBL" id="PMD53912.1"/>
    </source>
</evidence>
<sequence>MTSKRKANDELSGHLPKIPAHVAPAKDIPASSTEEPELNPGSHGIYYAGLPQASAEAVPKPPTIATVRQDHVYRVRGLPWKISCQQIGDLVSTLFKLESDTSAPQIRSLANAPDGHTMVATLSFRTIPAELSGGGEIERHFDITNFLGNLQAENKDIGRTRRSYTLTIDDHFRGLTILSSPPPSDHKVDCLAISGLGGHAFGSFKEKGGSRMWLCDYLPNDLATTRIIIYGYESQLYGSQSFQDLEALATTLRTSLRRLSHLTERKPLFFIAHSLGGLIVKEAIIQMRNASTDDPDILNSIYGALFFGGPNQGMDVKSLIPMVENQVNQGLLHSISNESQLLRKQTRDFPKAFDFPESKIVCFYETVTSPTAIKIADKWVMKGPDAILVGTASATHGRHWENQAHHIQAINRDHSQLVKFKANDEVYDRVLGTLEEFAEEAFAMKRGRRMEVEELTADDSDCLKSLAFPQMRYRQDEVQDTRADSCGWILEHKAYKSWIGDQHGLLWIKGKPGSGKSTLMKRIYKENATQTNIRLAFFFHRRGVQLQQTSIGMLRTISHQLISQSASARAVFRARYNEKKSFGHCGIDWEWRDAELRQALKSALAVAAKFHAISIFIDALDEASENSAESIVAYIHEVNEELQGSARQTRICFSCRHYPIFSLNIGFDVCMEKENNDDISACIDEELSKHIQAHKRQSREDDIKVLQRQLSSSASGVFLWASLMVPIVAKEYNKGKSLKHVLETLQRVPPNLGSIYEHILKTLIDAEDRKDSLHLMQWISLANRPLSLTELRFALALDDPSIHDFQNSVQDSEDFVEDDARMEQLITSLSGGLIEVRDHHSSNVVQFIHQSVNDSLLKGGFEWLGLNSRANFVGQGHHRLARSCVNYLKLGEIQEVKLLKSRHIKGARQNPPFLEYAIQSWFLHAQTAEGKG</sequence>
<dbReference type="EMBL" id="KZ613866">
    <property type="protein sequence ID" value="PMD53912.1"/>
    <property type="molecule type" value="Genomic_DNA"/>
</dbReference>
<protein>
    <submittedName>
        <fullName evidence="5">Uncharacterized protein</fullName>
    </submittedName>
</protein>
<gene>
    <name evidence="5" type="ORF">K444DRAFT_570403</name>
</gene>
<feature type="domain" description="Nephrocystin 3-like N-terminal" evidence="4">
    <location>
        <begin position="485"/>
        <end position="656"/>
    </location>
</feature>
<feature type="compositionally biased region" description="Basic and acidic residues" evidence="2">
    <location>
        <begin position="1"/>
        <end position="12"/>
    </location>
</feature>
<dbReference type="PANTHER" id="PTHR10039:SF5">
    <property type="entry name" value="NACHT DOMAIN-CONTAINING PROTEIN"/>
    <property type="match status" value="1"/>
</dbReference>
<dbReference type="Pfam" id="PF24883">
    <property type="entry name" value="NPHP3_N"/>
    <property type="match status" value="1"/>
</dbReference>
<feature type="region of interest" description="Disordered" evidence="2">
    <location>
        <begin position="1"/>
        <end position="44"/>
    </location>
</feature>
<proteinExistence type="predicted"/>
<evidence type="ECO:0000256" key="2">
    <source>
        <dbReference type="SAM" id="MobiDB-lite"/>
    </source>
</evidence>
<evidence type="ECO:0000259" key="3">
    <source>
        <dbReference type="Pfam" id="PF22939"/>
    </source>
</evidence>
<dbReference type="OrthoDB" id="7464126at2759"/>
<dbReference type="RefSeq" id="XP_024730816.1">
    <property type="nucleotide sequence ID" value="XM_024877265.1"/>
</dbReference>
<dbReference type="SUPFAM" id="SSF52540">
    <property type="entry name" value="P-loop containing nucleoside triphosphate hydrolases"/>
    <property type="match status" value="1"/>
</dbReference>
<dbReference type="SUPFAM" id="SSF53474">
    <property type="entry name" value="alpha/beta-Hydrolases"/>
    <property type="match status" value="1"/>
</dbReference>
<dbReference type="AlphaFoldDB" id="A0A2J6ST27"/>
<reference evidence="5 6" key="1">
    <citation type="submission" date="2016-04" db="EMBL/GenBank/DDBJ databases">
        <title>A degradative enzymes factory behind the ericoid mycorrhizal symbiosis.</title>
        <authorList>
            <consortium name="DOE Joint Genome Institute"/>
            <person name="Martino E."/>
            <person name="Morin E."/>
            <person name="Grelet G."/>
            <person name="Kuo A."/>
            <person name="Kohler A."/>
            <person name="Daghino S."/>
            <person name="Barry K."/>
            <person name="Choi C."/>
            <person name="Cichocki N."/>
            <person name="Clum A."/>
            <person name="Copeland A."/>
            <person name="Hainaut M."/>
            <person name="Haridas S."/>
            <person name="Labutti K."/>
            <person name="Lindquist E."/>
            <person name="Lipzen A."/>
            <person name="Khouja H.-R."/>
            <person name="Murat C."/>
            <person name="Ohm R."/>
            <person name="Olson A."/>
            <person name="Spatafora J."/>
            <person name="Veneault-Fourrey C."/>
            <person name="Henrissat B."/>
            <person name="Grigoriev I."/>
            <person name="Martin F."/>
            <person name="Perotto S."/>
        </authorList>
    </citation>
    <scope>NUCLEOTIDE SEQUENCE [LARGE SCALE GENOMIC DNA]</scope>
    <source>
        <strain evidence="5 6">E</strain>
    </source>
</reference>
<accession>A0A2J6ST27</accession>
<dbReference type="InterPro" id="IPR029058">
    <property type="entry name" value="AB_hydrolase_fold"/>
</dbReference>
<feature type="domain" description="GPI inositol-deacylase winged helix" evidence="3">
    <location>
        <begin position="766"/>
        <end position="860"/>
    </location>
</feature>
<dbReference type="InterPro" id="IPR054471">
    <property type="entry name" value="GPIID_WHD"/>
</dbReference>
<dbReference type="InterPro" id="IPR056884">
    <property type="entry name" value="NPHP3-like_N"/>
</dbReference>
<name>A0A2J6ST27_9HELO</name>
<keyword evidence="6" id="KW-1185">Reference proteome</keyword>
<dbReference type="InParanoid" id="A0A2J6ST27"/>
<evidence type="ECO:0000259" key="4">
    <source>
        <dbReference type="Pfam" id="PF24883"/>
    </source>
</evidence>
<dbReference type="Gene3D" id="3.40.50.300">
    <property type="entry name" value="P-loop containing nucleotide triphosphate hydrolases"/>
    <property type="match status" value="1"/>
</dbReference>
<dbReference type="Pfam" id="PF22939">
    <property type="entry name" value="WHD_GPIID"/>
    <property type="match status" value="1"/>
</dbReference>
<dbReference type="GeneID" id="36585342"/>
<dbReference type="Proteomes" id="UP000235371">
    <property type="component" value="Unassembled WGS sequence"/>
</dbReference>
<organism evidence="5 6">
    <name type="scientific">Hyaloscypha bicolor E</name>
    <dbReference type="NCBI Taxonomy" id="1095630"/>
    <lineage>
        <taxon>Eukaryota</taxon>
        <taxon>Fungi</taxon>
        <taxon>Dikarya</taxon>
        <taxon>Ascomycota</taxon>
        <taxon>Pezizomycotina</taxon>
        <taxon>Leotiomycetes</taxon>
        <taxon>Helotiales</taxon>
        <taxon>Hyaloscyphaceae</taxon>
        <taxon>Hyaloscypha</taxon>
        <taxon>Hyaloscypha bicolor</taxon>
    </lineage>
</organism>
<evidence type="ECO:0000256" key="1">
    <source>
        <dbReference type="ARBA" id="ARBA00022737"/>
    </source>
</evidence>
<evidence type="ECO:0000313" key="6">
    <source>
        <dbReference type="Proteomes" id="UP000235371"/>
    </source>
</evidence>